<name>A0A0C2MI51_THEKT</name>
<feature type="transmembrane region" description="Helical" evidence="1">
    <location>
        <begin position="211"/>
        <end position="232"/>
    </location>
</feature>
<keyword evidence="3" id="KW-1185">Reference proteome</keyword>
<organism evidence="2 3">
    <name type="scientific">Thelohanellus kitauei</name>
    <name type="common">Myxosporean</name>
    <dbReference type="NCBI Taxonomy" id="669202"/>
    <lineage>
        <taxon>Eukaryota</taxon>
        <taxon>Metazoa</taxon>
        <taxon>Cnidaria</taxon>
        <taxon>Myxozoa</taxon>
        <taxon>Myxosporea</taxon>
        <taxon>Bivalvulida</taxon>
        <taxon>Platysporina</taxon>
        <taxon>Myxobolidae</taxon>
        <taxon>Thelohanellus</taxon>
    </lineage>
</organism>
<evidence type="ECO:0000256" key="1">
    <source>
        <dbReference type="SAM" id="Phobius"/>
    </source>
</evidence>
<keyword evidence="1" id="KW-0812">Transmembrane</keyword>
<dbReference type="AlphaFoldDB" id="A0A0C2MI51"/>
<sequence length="243" mass="28278">MEALHLQSKFYVVLNTITQKENSILTCRYNTGLPNRFLEIKCKSLNQEDEIEISECVISTQRDANDPVIETPIRHKFKFNKKTKYEFRKHYIHLKHDDNNEQKLRFRIYALIITFPGYTKKFCFNYERLSAISVYFTGTMVVDDFGIFGGTYSNESDPSVPIKTDQKDGDVFDELKGDTTHEIDRDTSDDTNRDKSDQINPKKGFWTSKNIVVMVVSFVTIILSVLIIIITLRFRKSTNSTKN</sequence>
<keyword evidence="1" id="KW-1133">Transmembrane helix</keyword>
<reference evidence="2 3" key="1">
    <citation type="journal article" date="2014" name="Genome Biol. Evol.">
        <title>The genome of the myxosporean Thelohanellus kitauei shows adaptations to nutrient acquisition within its fish host.</title>
        <authorList>
            <person name="Yang Y."/>
            <person name="Xiong J."/>
            <person name="Zhou Z."/>
            <person name="Huo F."/>
            <person name="Miao W."/>
            <person name="Ran C."/>
            <person name="Liu Y."/>
            <person name="Zhang J."/>
            <person name="Feng J."/>
            <person name="Wang M."/>
            <person name="Wang M."/>
            <person name="Wang L."/>
            <person name="Yao B."/>
        </authorList>
    </citation>
    <scope>NUCLEOTIDE SEQUENCE [LARGE SCALE GENOMIC DNA]</scope>
    <source>
        <strain evidence="2">Wuqing</strain>
    </source>
</reference>
<dbReference type="Proteomes" id="UP000031668">
    <property type="component" value="Unassembled WGS sequence"/>
</dbReference>
<accession>A0A0C2MI51</accession>
<keyword evidence="1" id="KW-0472">Membrane</keyword>
<gene>
    <name evidence="2" type="ORF">RF11_09894</name>
</gene>
<evidence type="ECO:0000313" key="2">
    <source>
        <dbReference type="EMBL" id="KII64060.1"/>
    </source>
</evidence>
<proteinExistence type="predicted"/>
<dbReference type="EMBL" id="JWZT01004473">
    <property type="protein sequence ID" value="KII64060.1"/>
    <property type="molecule type" value="Genomic_DNA"/>
</dbReference>
<protein>
    <submittedName>
        <fullName evidence="2">Uncharacterized protein</fullName>
    </submittedName>
</protein>
<evidence type="ECO:0000313" key="3">
    <source>
        <dbReference type="Proteomes" id="UP000031668"/>
    </source>
</evidence>
<comment type="caution">
    <text evidence="2">The sequence shown here is derived from an EMBL/GenBank/DDBJ whole genome shotgun (WGS) entry which is preliminary data.</text>
</comment>